<dbReference type="Gene3D" id="2.60.40.10">
    <property type="entry name" value="Immunoglobulins"/>
    <property type="match status" value="1"/>
</dbReference>
<dbReference type="PANTHER" id="PTHR23268">
    <property type="entry name" value="T-CELL RECEPTOR BETA CHAIN"/>
    <property type="match status" value="1"/>
</dbReference>
<evidence type="ECO:0000313" key="5">
    <source>
        <dbReference type="Proteomes" id="UP000018468"/>
    </source>
</evidence>
<dbReference type="InterPro" id="IPR013106">
    <property type="entry name" value="Ig_V-set"/>
</dbReference>
<dbReference type="SMART" id="SM00406">
    <property type="entry name" value="IGv"/>
    <property type="match status" value="1"/>
</dbReference>
<dbReference type="GO" id="GO:0007166">
    <property type="term" value="P:cell surface receptor signaling pathway"/>
    <property type="evidence" value="ECO:0000318"/>
    <property type="project" value="GO_Central"/>
</dbReference>
<dbReference type="AlphaFoldDB" id="W5N788"/>
<keyword evidence="5" id="KW-1185">Reference proteome</keyword>
<dbReference type="GeneTree" id="ENSGT00440000034680"/>
<dbReference type="Ensembl" id="ENSLOCT00000016527.1">
    <property type="protein sequence ID" value="ENSLOCP00000016497.1"/>
    <property type="gene ID" value="ENSLOCG00000013383.1"/>
</dbReference>
<dbReference type="HOGENOM" id="CLU_077975_9_3_1"/>
<dbReference type="SUPFAM" id="SSF48726">
    <property type="entry name" value="Immunoglobulin"/>
    <property type="match status" value="1"/>
</dbReference>
<evidence type="ECO:0000313" key="4">
    <source>
        <dbReference type="Ensembl" id="ENSLOCP00000016497.1"/>
    </source>
</evidence>
<keyword evidence="2" id="KW-0391">Immunity</keyword>
<protein>
    <recommendedName>
        <fullName evidence="3">Ig-like domain-containing protein</fullName>
    </recommendedName>
</protein>
<evidence type="ECO:0000256" key="1">
    <source>
        <dbReference type="ARBA" id="ARBA00022729"/>
    </source>
</evidence>
<dbReference type="STRING" id="7918.ENSLOCP00000016497"/>
<name>W5N788_LEPOC</name>
<accession>W5N788</accession>
<evidence type="ECO:0000256" key="2">
    <source>
        <dbReference type="ARBA" id="ARBA00022859"/>
    </source>
</evidence>
<dbReference type="Pfam" id="PF07686">
    <property type="entry name" value="V-set"/>
    <property type="match status" value="1"/>
</dbReference>
<evidence type="ECO:0000259" key="3">
    <source>
        <dbReference type="PROSITE" id="PS50835"/>
    </source>
</evidence>
<reference evidence="4" key="3">
    <citation type="submission" date="2025-09" db="UniProtKB">
        <authorList>
            <consortium name="Ensembl"/>
        </authorList>
    </citation>
    <scope>IDENTIFICATION</scope>
</reference>
<dbReference type="InterPro" id="IPR050413">
    <property type="entry name" value="TCR_beta_variable"/>
</dbReference>
<dbReference type="eggNOG" id="ENOG502SX2J">
    <property type="taxonomic scope" value="Eukaryota"/>
</dbReference>
<dbReference type="GO" id="GO:0002376">
    <property type="term" value="P:immune system process"/>
    <property type="evidence" value="ECO:0007669"/>
    <property type="project" value="UniProtKB-KW"/>
</dbReference>
<dbReference type="Proteomes" id="UP000018468">
    <property type="component" value="Linkage group LG7"/>
</dbReference>
<dbReference type="InterPro" id="IPR036179">
    <property type="entry name" value="Ig-like_dom_sf"/>
</dbReference>
<feature type="domain" description="Ig-like" evidence="3">
    <location>
        <begin position="36"/>
        <end position="117"/>
    </location>
</feature>
<dbReference type="PANTHER" id="PTHR23268:SF31">
    <property type="entry name" value="T CELL RECEPTOR BETA VARIABLE 30"/>
    <property type="match status" value="1"/>
</dbReference>
<dbReference type="InParanoid" id="W5N788"/>
<sequence length="117" mass="13120">NFDLGSTLYTVYMSVRWGVDAMSAHQFPLSLVHRSGSPMNITCSITDHSNPNMYWYRQGPEHELELLFYSIGTGDVDPIRLDRFRGSRHNSSHFTLESTALAVDDSAVYFCAGSAHS</sequence>
<dbReference type="OMA" id="HQWPATK"/>
<dbReference type="GO" id="GO:0005886">
    <property type="term" value="C:plasma membrane"/>
    <property type="evidence" value="ECO:0000318"/>
    <property type="project" value="GO_Central"/>
</dbReference>
<dbReference type="EMBL" id="AHAT01031872">
    <property type="status" value="NOT_ANNOTATED_CDS"/>
    <property type="molecule type" value="Genomic_DNA"/>
</dbReference>
<dbReference type="InterPro" id="IPR007110">
    <property type="entry name" value="Ig-like_dom"/>
</dbReference>
<reference evidence="5" key="1">
    <citation type="submission" date="2011-12" db="EMBL/GenBank/DDBJ databases">
        <title>The Draft Genome of Lepisosteus oculatus.</title>
        <authorList>
            <consortium name="The Broad Institute Genome Assembly &amp; Analysis Group"/>
            <consortium name="Computational R&amp;D Group"/>
            <consortium name="and Sequencing Platform"/>
            <person name="Di Palma F."/>
            <person name="Alfoldi J."/>
            <person name="Johnson J."/>
            <person name="Berlin A."/>
            <person name="Gnerre S."/>
            <person name="Jaffe D."/>
            <person name="MacCallum I."/>
            <person name="Young S."/>
            <person name="Walker B.J."/>
            <person name="Lander E.S."/>
            <person name="Lindblad-Toh K."/>
        </authorList>
    </citation>
    <scope>NUCLEOTIDE SEQUENCE [LARGE SCALE GENOMIC DNA]</scope>
</reference>
<proteinExistence type="predicted"/>
<organism evidence="4 5">
    <name type="scientific">Lepisosteus oculatus</name>
    <name type="common">Spotted gar</name>
    <dbReference type="NCBI Taxonomy" id="7918"/>
    <lineage>
        <taxon>Eukaryota</taxon>
        <taxon>Metazoa</taxon>
        <taxon>Chordata</taxon>
        <taxon>Craniata</taxon>
        <taxon>Vertebrata</taxon>
        <taxon>Euteleostomi</taxon>
        <taxon>Actinopterygii</taxon>
        <taxon>Neopterygii</taxon>
        <taxon>Holostei</taxon>
        <taxon>Semionotiformes</taxon>
        <taxon>Lepisosteidae</taxon>
        <taxon>Lepisosteus</taxon>
    </lineage>
</organism>
<dbReference type="PROSITE" id="PS50835">
    <property type="entry name" value="IG_LIKE"/>
    <property type="match status" value="1"/>
</dbReference>
<reference evidence="4" key="2">
    <citation type="submission" date="2025-08" db="UniProtKB">
        <authorList>
            <consortium name="Ensembl"/>
        </authorList>
    </citation>
    <scope>IDENTIFICATION</scope>
</reference>
<dbReference type="InterPro" id="IPR013783">
    <property type="entry name" value="Ig-like_fold"/>
</dbReference>
<keyword evidence="1" id="KW-0732">Signal</keyword>